<dbReference type="GO" id="GO:0000160">
    <property type="term" value="P:phosphorelay signal transduction system"/>
    <property type="evidence" value="ECO:0007669"/>
    <property type="project" value="InterPro"/>
</dbReference>
<evidence type="ECO:0000259" key="7">
    <source>
        <dbReference type="PROSITE" id="PS51755"/>
    </source>
</evidence>
<evidence type="ECO:0000259" key="6">
    <source>
        <dbReference type="PROSITE" id="PS50043"/>
    </source>
</evidence>
<dbReference type="RefSeq" id="WP_091674349.1">
    <property type="nucleotide sequence ID" value="NZ_FOKG01000010.1"/>
</dbReference>
<gene>
    <name evidence="8" type="ORF">SAMN05216266_11064</name>
</gene>
<evidence type="ECO:0000313" key="8">
    <source>
        <dbReference type="EMBL" id="SFB40307.1"/>
    </source>
</evidence>
<dbReference type="CDD" id="cd00383">
    <property type="entry name" value="trans_reg_C"/>
    <property type="match status" value="1"/>
</dbReference>
<keyword evidence="4" id="KW-0804">Transcription</keyword>
<dbReference type="InterPro" id="IPR011990">
    <property type="entry name" value="TPR-like_helical_dom_sf"/>
</dbReference>
<evidence type="ECO:0000313" key="9">
    <source>
        <dbReference type="Proteomes" id="UP000243799"/>
    </source>
</evidence>
<sequence>MSTGSMLGRGAVPAPKHPGDELIDAARVLARNRRGARLGSTCAPPEPLTAREQEVLCAVGRGLSPAEIAASLAVSETSVQARLWRIINRLGLSDWASAIVCAFDDAATPVQNSFPADTVPRLRLSVLGPLRAWRGQERIDLGPVRQQALLAALVLRPDVTVSRRGLLDAVWGLEHPAAEVVPVYVYRIRKCLRRDDDPWDAVIGRERGGYRFASRGVQVDSTRLTEITAEARVARDGGDLGTAVGLYTGALELFRGEPLTGLPGPFAEGERRRLNERRMTLVFQKLDWQLRLGRHGEVIDELSALTSAHPHSEPLATLSMRALFDSGRQSDALAVFVRLRNRLVDDLGVEPGETASRMHGVVLRGDERVRRDRTRDG</sequence>
<dbReference type="AlphaFoldDB" id="A0A1I1AQV9"/>
<dbReference type="PROSITE" id="PS50043">
    <property type="entry name" value="HTH_LUXR_2"/>
    <property type="match status" value="1"/>
</dbReference>
<dbReference type="PANTHER" id="PTHR35807">
    <property type="entry name" value="TRANSCRIPTIONAL REGULATOR REDD-RELATED"/>
    <property type="match status" value="1"/>
</dbReference>
<evidence type="ECO:0000256" key="5">
    <source>
        <dbReference type="PROSITE-ProRule" id="PRU01091"/>
    </source>
</evidence>
<dbReference type="SUPFAM" id="SSF46894">
    <property type="entry name" value="C-terminal effector domain of the bipartite response regulators"/>
    <property type="match status" value="2"/>
</dbReference>
<dbReference type="CDD" id="cd15831">
    <property type="entry name" value="BTAD"/>
    <property type="match status" value="1"/>
</dbReference>
<reference evidence="9" key="1">
    <citation type="submission" date="2016-10" db="EMBL/GenBank/DDBJ databases">
        <authorList>
            <person name="Varghese N."/>
            <person name="Submissions S."/>
        </authorList>
    </citation>
    <scope>NUCLEOTIDE SEQUENCE [LARGE SCALE GENOMIC DNA]</scope>
    <source>
        <strain evidence="9">CGMCC 4.3568</strain>
    </source>
</reference>
<keyword evidence="3 5" id="KW-0238">DNA-binding</keyword>
<evidence type="ECO:0000256" key="4">
    <source>
        <dbReference type="ARBA" id="ARBA00023163"/>
    </source>
</evidence>
<dbReference type="InterPro" id="IPR051677">
    <property type="entry name" value="AfsR-DnrI-RedD_regulator"/>
</dbReference>
<evidence type="ECO:0000256" key="3">
    <source>
        <dbReference type="ARBA" id="ARBA00023125"/>
    </source>
</evidence>
<dbReference type="SMART" id="SM00421">
    <property type="entry name" value="HTH_LUXR"/>
    <property type="match status" value="1"/>
</dbReference>
<evidence type="ECO:0000256" key="2">
    <source>
        <dbReference type="ARBA" id="ARBA00023015"/>
    </source>
</evidence>
<dbReference type="STRING" id="490629.SAMN05216266_11064"/>
<dbReference type="OrthoDB" id="4336084at2"/>
<feature type="DNA-binding region" description="OmpR/PhoB-type" evidence="5">
    <location>
        <begin position="114"/>
        <end position="214"/>
    </location>
</feature>
<dbReference type="InterPro" id="IPR016032">
    <property type="entry name" value="Sig_transdc_resp-reg_C-effctor"/>
</dbReference>
<dbReference type="InterPro" id="IPR036388">
    <property type="entry name" value="WH-like_DNA-bd_sf"/>
</dbReference>
<dbReference type="InterPro" id="IPR000792">
    <property type="entry name" value="Tscrpt_reg_LuxR_C"/>
</dbReference>
<name>A0A1I1AQV9_9PSEU</name>
<dbReference type="InterPro" id="IPR001867">
    <property type="entry name" value="OmpR/PhoB-type_DNA-bd"/>
</dbReference>
<dbReference type="InterPro" id="IPR005158">
    <property type="entry name" value="BTAD"/>
</dbReference>
<feature type="domain" description="OmpR/PhoB-type" evidence="7">
    <location>
        <begin position="114"/>
        <end position="214"/>
    </location>
</feature>
<comment type="similarity">
    <text evidence="1">Belongs to the AfsR/DnrI/RedD regulatory family.</text>
</comment>
<dbReference type="SUPFAM" id="SSF48452">
    <property type="entry name" value="TPR-like"/>
    <property type="match status" value="1"/>
</dbReference>
<proteinExistence type="inferred from homology"/>
<dbReference type="EMBL" id="FOKG01000010">
    <property type="protein sequence ID" value="SFB40307.1"/>
    <property type="molecule type" value="Genomic_DNA"/>
</dbReference>
<dbReference type="Gene3D" id="1.10.10.10">
    <property type="entry name" value="Winged helix-like DNA-binding domain superfamily/Winged helix DNA-binding domain"/>
    <property type="match status" value="2"/>
</dbReference>
<dbReference type="GO" id="GO:0003677">
    <property type="term" value="F:DNA binding"/>
    <property type="evidence" value="ECO:0007669"/>
    <property type="project" value="UniProtKB-UniRule"/>
</dbReference>
<dbReference type="PRINTS" id="PR00038">
    <property type="entry name" value="HTHLUXR"/>
</dbReference>
<dbReference type="Pfam" id="PF00486">
    <property type="entry name" value="Trans_reg_C"/>
    <property type="match status" value="1"/>
</dbReference>
<protein>
    <submittedName>
        <fullName evidence="8">DNA-binding transcriptional activator of the SARP family</fullName>
    </submittedName>
</protein>
<organism evidence="8 9">
    <name type="scientific">Amycolatopsis marina</name>
    <dbReference type="NCBI Taxonomy" id="490629"/>
    <lineage>
        <taxon>Bacteria</taxon>
        <taxon>Bacillati</taxon>
        <taxon>Actinomycetota</taxon>
        <taxon>Actinomycetes</taxon>
        <taxon>Pseudonocardiales</taxon>
        <taxon>Pseudonocardiaceae</taxon>
        <taxon>Amycolatopsis</taxon>
    </lineage>
</organism>
<keyword evidence="9" id="KW-1185">Reference proteome</keyword>
<dbReference type="GO" id="GO:0006355">
    <property type="term" value="P:regulation of DNA-templated transcription"/>
    <property type="evidence" value="ECO:0007669"/>
    <property type="project" value="InterPro"/>
</dbReference>
<accession>A0A1I1AQV9</accession>
<dbReference type="Gene3D" id="1.25.40.10">
    <property type="entry name" value="Tetratricopeptide repeat domain"/>
    <property type="match status" value="1"/>
</dbReference>
<dbReference type="SMART" id="SM01043">
    <property type="entry name" value="BTAD"/>
    <property type="match status" value="1"/>
</dbReference>
<dbReference type="SMART" id="SM00862">
    <property type="entry name" value="Trans_reg_C"/>
    <property type="match status" value="1"/>
</dbReference>
<dbReference type="PANTHER" id="PTHR35807:SF1">
    <property type="entry name" value="TRANSCRIPTIONAL REGULATOR REDD"/>
    <property type="match status" value="1"/>
</dbReference>
<dbReference type="Pfam" id="PF00196">
    <property type="entry name" value="GerE"/>
    <property type="match status" value="1"/>
</dbReference>
<evidence type="ECO:0000256" key="1">
    <source>
        <dbReference type="ARBA" id="ARBA00005820"/>
    </source>
</evidence>
<keyword evidence="2" id="KW-0805">Transcription regulation</keyword>
<dbReference type="Proteomes" id="UP000243799">
    <property type="component" value="Unassembled WGS sequence"/>
</dbReference>
<feature type="domain" description="HTH luxR-type" evidence="6">
    <location>
        <begin position="41"/>
        <end position="106"/>
    </location>
</feature>
<dbReference type="PROSITE" id="PS51755">
    <property type="entry name" value="OMPR_PHOB"/>
    <property type="match status" value="1"/>
</dbReference>
<dbReference type="Pfam" id="PF03704">
    <property type="entry name" value="BTAD"/>
    <property type="match status" value="1"/>
</dbReference>